<dbReference type="AlphaFoldDB" id="A0AAD8ZV54"/>
<sequence length="518" mass="56440">MNLSCVHAGWNVQSDYKHGGNSDIERYQMANKKIPFKYTRPVEDWLHEKGRQLTIFNTQATISIGGTDRKRSYQGQLSGLYYNGLKVLNMAAEGHANIKVNGSVRLVGDMPASRSPSHTTTSMPPEMSTTFIETTTTLSTTTTRKQRSPPTIQVIIQSITTTDDIVSSAECSSDDEDLEECDTGHPGGMDANGNHEEALRTAGGELVIPILVEDPIDIPPVSTQASFIPLPPTLRPILTIIETSKESLSIATETSIPCLSNRGKNICDDDGDDGDSLVISGFGSGEMYDSSLPLTDDEDFYTTFSLVTDKILTTSAYEGGYKALAPKWETKDFKSSEAFEVGRSAPVPHLPDARSSVATFITSKAPPKIPAGKMNNREIKPLPDVVLLPLPTSYIVDGTKPRGPLITQPMLPNVPSSLPTVPEIRRVLPGASEVVRESSSTMGMVVGIVTAAALCIFILLYAMYKYRNRDEGSYQMDETRNCISNSAQTNGTVVKDKQPSTKGAINKRPKDKDKEYYV</sequence>
<protein>
    <recommendedName>
        <fullName evidence="8">Neurexin/syndecan/glycophorin C domain-containing protein</fullName>
    </recommendedName>
</protein>
<dbReference type="SMART" id="SM00294">
    <property type="entry name" value="4.1m"/>
    <property type="match status" value="1"/>
</dbReference>
<gene>
    <name evidence="9" type="ORF">P4O66_019737</name>
</gene>
<evidence type="ECO:0000256" key="1">
    <source>
        <dbReference type="ARBA" id="ARBA00004479"/>
    </source>
</evidence>
<feature type="domain" description="Neurexin/syndecan/glycophorin C" evidence="8">
    <location>
        <begin position="463"/>
        <end position="481"/>
    </location>
</feature>
<keyword evidence="5 7" id="KW-0472">Membrane</keyword>
<dbReference type="GO" id="GO:0016020">
    <property type="term" value="C:membrane"/>
    <property type="evidence" value="ECO:0007669"/>
    <property type="project" value="UniProtKB-SubCell"/>
</dbReference>
<dbReference type="InterPro" id="IPR003585">
    <property type="entry name" value="Neurexin-like"/>
</dbReference>
<keyword evidence="4 7" id="KW-1133">Transmembrane helix</keyword>
<evidence type="ECO:0000313" key="9">
    <source>
        <dbReference type="EMBL" id="KAK1805421.1"/>
    </source>
</evidence>
<evidence type="ECO:0000259" key="8">
    <source>
        <dbReference type="SMART" id="SM00294"/>
    </source>
</evidence>
<reference evidence="9" key="1">
    <citation type="submission" date="2023-03" db="EMBL/GenBank/DDBJ databases">
        <title>Electrophorus voltai genome.</title>
        <authorList>
            <person name="Bian C."/>
        </authorList>
    </citation>
    <scope>NUCLEOTIDE SEQUENCE</scope>
    <source>
        <strain evidence="9">CB-2022</strain>
        <tissue evidence="9">Muscle</tissue>
    </source>
</reference>
<organism evidence="9 10">
    <name type="scientific">Electrophorus voltai</name>
    <dbReference type="NCBI Taxonomy" id="2609070"/>
    <lineage>
        <taxon>Eukaryota</taxon>
        <taxon>Metazoa</taxon>
        <taxon>Chordata</taxon>
        <taxon>Craniata</taxon>
        <taxon>Vertebrata</taxon>
        <taxon>Euteleostomi</taxon>
        <taxon>Actinopterygii</taxon>
        <taxon>Neopterygii</taxon>
        <taxon>Teleostei</taxon>
        <taxon>Ostariophysi</taxon>
        <taxon>Gymnotiformes</taxon>
        <taxon>Gymnotoidei</taxon>
        <taxon>Gymnotidae</taxon>
        <taxon>Electrophorus</taxon>
    </lineage>
</organism>
<evidence type="ECO:0000256" key="7">
    <source>
        <dbReference type="SAM" id="Phobius"/>
    </source>
</evidence>
<evidence type="ECO:0000256" key="3">
    <source>
        <dbReference type="ARBA" id="ARBA00022692"/>
    </source>
</evidence>
<dbReference type="Gene3D" id="2.60.120.200">
    <property type="match status" value="1"/>
</dbReference>
<dbReference type="Proteomes" id="UP001239994">
    <property type="component" value="Unassembled WGS sequence"/>
</dbReference>
<feature type="region of interest" description="Disordered" evidence="6">
    <location>
        <begin position="487"/>
        <end position="518"/>
    </location>
</feature>
<comment type="caution">
    <text evidence="9">The sequence shown here is derived from an EMBL/GenBank/DDBJ whole genome shotgun (WGS) entry which is preliminary data.</text>
</comment>
<feature type="compositionally biased region" description="Basic and acidic residues" evidence="6">
    <location>
        <begin position="508"/>
        <end position="518"/>
    </location>
</feature>
<dbReference type="Pfam" id="PF01034">
    <property type="entry name" value="Syndecan"/>
    <property type="match status" value="1"/>
</dbReference>
<comment type="similarity">
    <text evidence="2">Belongs to the neurexin family.</text>
</comment>
<dbReference type="InterPro" id="IPR027789">
    <property type="entry name" value="Syndecan/Neurexin_dom"/>
</dbReference>
<accession>A0AAD8ZV54</accession>
<keyword evidence="3 7" id="KW-0812">Transmembrane</keyword>
<evidence type="ECO:0000256" key="5">
    <source>
        <dbReference type="ARBA" id="ARBA00023136"/>
    </source>
</evidence>
<proteinExistence type="inferred from homology"/>
<comment type="subcellular location">
    <subcellularLocation>
        <location evidence="1">Membrane</location>
        <topology evidence="1">Single-pass type I membrane protein</topology>
    </subcellularLocation>
</comment>
<name>A0AAD8ZV54_9TELE</name>
<evidence type="ECO:0000256" key="6">
    <source>
        <dbReference type="SAM" id="MobiDB-lite"/>
    </source>
</evidence>
<evidence type="ECO:0000256" key="4">
    <source>
        <dbReference type="ARBA" id="ARBA00022989"/>
    </source>
</evidence>
<dbReference type="EMBL" id="JAROKS010000003">
    <property type="protein sequence ID" value="KAK1805421.1"/>
    <property type="molecule type" value="Genomic_DNA"/>
</dbReference>
<feature type="transmembrane region" description="Helical" evidence="7">
    <location>
        <begin position="442"/>
        <end position="464"/>
    </location>
</feature>
<evidence type="ECO:0000313" key="10">
    <source>
        <dbReference type="Proteomes" id="UP001239994"/>
    </source>
</evidence>
<evidence type="ECO:0000256" key="2">
    <source>
        <dbReference type="ARBA" id="ARBA00010241"/>
    </source>
</evidence>
<keyword evidence="10" id="KW-1185">Reference proteome</keyword>